<comment type="caution">
    <text evidence="3">The sequence shown here is derived from an EMBL/GenBank/DDBJ whole genome shotgun (WGS) entry which is preliminary data.</text>
</comment>
<dbReference type="InterPro" id="IPR000551">
    <property type="entry name" value="MerR-type_HTH_dom"/>
</dbReference>
<dbReference type="GO" id="GO:0003677">
    <property type="term" value="F:DNA binding"/>
    <property type="evidence" value="ECO:0007669"/>
    <property type="project" value="UniProtKB-KW"/>
</dbReference>
<reference evidence="3 4" key="1">
    <citation type="submission" date="2019-06" db="EMBL/GenBank/DDBJ databases">
        <title>Sequencing the genomes of 1000 actinobacteria strains.</title>
        <authorList>
            <person name="Klenk H.-P."/>
        </authorList>
    </citation>
    <scope>NUCLEOTIDE SEQUENCE [LARGE SCALE GENOMIC DNA]</scope>
    <source>
        <strain evidence="3 4">DSM 45015</strain>
    </source>
</reference>
<dbReference type="Gene3D" id="1.10.1660.10">
    <property type="match status" value="1"/>
</dbReference>
<evidence type="ECO:0000313" key="3">
    <source>
        <dbReference type="EMBL" id="TQN27686.1"/>
    </source>
</evidence>
<sequence length="108" mass="12261">MNRGRLDDEHYPAYSMGRAAAIIGVQQAFLRSLEGALLAPSRSQGGHRRYSRHQLELAARARELLDEGMPVAAATRIVELEMRVERDAALISQLRQRIAELEQHRRTE</sequence>
<feature type="coiled-coil region" evidence="1">
    <location>
        <begin position="77"/>
        <end position="104"/>
    </location>
</feature>
<dbReference type="GO" id="GO:0006355">
    <property type="term" value="P:regulation of DNA-templated transcription"/>
    <property type="evidence" value="ECO:0007669"/>
    <property type="project" value="InterPro"/>
</dbReference>
<name>A0A543N782_9ACTN</name>
<evidence type="ECO:0000259" key="2">
    <source>
        <dbReference type="PROSITE" id="PS50937"/>
    </source>
</evidence>
<gene>
    <name evidence="3" type="ORF">FHX37_4412</name>
</gene>
<keyword evidence="3" id="KW-0238">DNA-binding</keyword>
<dbReference type="Proteomes" id="UP000317422">
    <property type="component" value="Unassembled WGS sequence"/>
</dbReference>
<dbReference type="PROSITE" id="PS50937">
    <property type="entry name" value="HTH_MERR_2"/>
    <property type="match status" value="1"/>
</dbReference>
<dbReference type="EMBL" id="VFQC01000003">
    <property type="protein sequence ID" value="TQN27686.1"/>
    <property type="molecule type" value="Genomic_DNA"/>
</dbReference>
<accession>A0A543N782</accession>
<dbReference type="SMART" id="SM00422">
    <property type="entry name" value="HTH_MERR"/>
    <property type="match status" value="1"/>
</dbReference>
<dbReference type="OrthoDB" id="3387956at2"/>
<protein>
    <submittedName>
        <fullName evidence="3">DNA-binding transcriptional MerR regulator</fullName>
    </submittedName>
</protein>
<dbReference type="AlphaFoldDB" id="A0A543N782"/>
<evidence type="ECO:0000313" key="4">
    <source>
        <dbReference type="Proteomes" id="UP000317422"/>
    </source>
</evidence>
<dbReference type="SUPFAM" id="SSF46955">
    <property type="entry name" value="Putative DNA-binding domain"/>
    <property type="match status" value="1"/>
</dbReference>
<organism evidence="3 4">
    <name type="scientific">Haloactinospora alba</name>
    <dbReference type="NCBI Taxonomy" id="405555"/>
    <lineage>
        <taxon>Bacteria</taxon>
        <taxon>Bacillati</taxon>
        <taxon>Actinomycetota</taxon>
        <taxon>Actinomycetes</taxon>
        <taxon>Streptosporangiales</taxon>
        <taxon>Nocardiopsidaceae</taxon>
        <taxon>Haloactinospora</taxon>
    </lineage>
</organism>
<proteinExistence type="predicted"/>
<keyword evidence="1" id="KW-0175">Coiled coil</keyword>
<keyword evidence="4" id="KW-1185">Reference proteome</keyword>
<dbReference type="InterPro" id="IPR009061">
    <property type="entry name" value="DNA-bd_dom_put_sf"/>
</dbReference>
<dbReference type="RefSeq" id="WP_141926109.1">
    <property type="nucleotide sequence ID" value="NZ_VFQC01000003.1"/>
</dbReference>
<evidence type="ECO:0000256" key="1">
    <source>
        <dbReference type="SAM" id="Coils"/>
    </source>
</evidence>
<feature type="domain" description="HTH merR-type" evidence="2">
    <location>
        <begin position="13"/>
        <end position="80"/>
    </location>
</feature>
<dbReference type="Pfam" id="PF13411">
    <property type="entry name" value="MerR_1"/>
    <property type="match status" value="1"/>
</dbReference>